<evidence type="ECO:0000256" key="2">
    <source>
        <dbReference type="ARBA" id="ARBA00004370"/>
    </source>
</evidence>
<name>A0AAD4LCK9_9AGAM</name>
<evidence type="ECO:0000256" key="12">
    <source>
        <dbReference type="ARBA" id="ARBA00023136"/>
    </source>
</evidence>
<proteinExistence type="inferred from homology"/>
<dbReference type="AlphaFoldDB" id="A0AAD4LCK9"/>
<keyword evidence="10" id="KW-0408">Iron</keyword>
<dbReference type="InterPro" id="IPR001128">
    <property type="entry name" value="Cyt_P450"/>
</dbReference>
<keyword evidence="5" id="KW-0349">Heme</keyword>
<dbReference type="PRINTS" id="PR00463">
    <property type="entry name" value="EP450I"/>
</dbReference>
<evidence type="ECO:0000313" key="14">
    <source>
        <dbReference type="Proteomes" id="UP001201163"/>
    </source>
</evidence>
<gene>
    <name evidence="13" type="ORF">EDB92DRAFT_1936506</name>
</gene>
<keyword evidence="11" id="KW-0503">Monooxygenase</keyword>
<dbReference type="Gene3D" id="1.10.630.10">
    <property type="entry name" value="Cytochrome P450"/>
    <property type="match status" value="2"/>
</dbReference>
<dbReference type="InterPro" id="IPR002401">
    <property type="entry name" value="Cyt_P450_E_grp-I"/>
</dbReference>
<keyword evidence="9" id="KW-0560">Oxidoreductase</keyword>
<evidence type="ECO:0000256" key="5">
    <source>
        <dbReference type="ARBA" id="ARBA00022617"/>
    </source>
</evidence>
<comment type="similarity">
    <text evidence="4">Belongs to the cytochrome P450 family.</text>
</comment>
<evidence type="ECO:0000313" key="13">
    <source>
        <dbReference type="EMBL" id="KAH8984447.1"/>
    </source>
</evidence>
<evidence type="ECO:0000256" key="11">
    <source>
        <dbReference type="ARBA" id="ARBA00023033"/>
    </source>
</evidence>
<dbReference type="GO" id="GO:0020037">
    <property type="term" value="F:heme binding"/>
    <property type="evidence" value="ECO:0007669"/>
    <property type="project" value="InterPro"/>
</dbReference>
<sequence length="416" mass="48145">MLSFFFSLPGIQVPFSLSQFAKEDKIPCPYRKLPQGPRGYPITRNVLDLQCEQWPKFTEWRKQYGQDAFNSQKVAAYLLNRYPRICADRPCNIVASDIMTGGLFTGFVRYGDVMSIVYDQPKLHINDFVERNTRAAYLGTYLVEFFPWMLHIPSRFVAWMRDAEAWCKHDTAVFEEFFISVHCRRHRHNSCKNGRCQRLSGTSLDRSLTAFDSFHFYRRTSAVMAWWTLAMLAYPEIQARAQAELDAVVGRTRLPNFADYLHFPYICAMVTSKEALRWRAVDPVGLPHRSLEDDWYEGHQNLDPDTYGEDATHFNPARHLYANGEIAPGPPDAKEKGHFAYDFANNSLFINIPTALGAQTRANEGPFHRQISSLEWMWTARWKLVLSFDPPFPHECDITPRFRKGTCKVVSNARNN</sequence>
<evidence type="ECO:0000256" key="1">
    <source>
        <dbReference type="ARBA" id="ARBA00001971"/>
    </source>
</evidence>
<organism evidence="13 14">
    <name type="scientific">Lactarius akahatsu</name>
    <dbReference type="NCBI Taxonomy" id="416441"/>
    <lineage>
        <taxon>Eukaryota</taxon>
        <taxon>Fungi</taxon>
        <taxon>Dikarya</taxon>
        <taxon>Basidiomycota</taxon>
        <taxon>Agaricomycotina</taxon>
        <taxon>Agaricomycetes</taxon>
        <taxon>Russulales</taxon>
        <taxon>Russulaceae</taxon>
        <taxon>Lactarius</taxon>
    </lineage>
</organism>
<dbReference type="GO" id="GO:0016705">
    <property type="term" value="F:oxidoreductase activity, acting on paired donors, with incorporation or reduction of molecular oxygen"/>
    <property type="evidence" value="ECO:0007669"/>
    <property type="project" value="InterPro"/>
</dbReference>
<dbReference type="PANTHER" id="PTHR46300">
    <property type="entry name" value="P450, PUTATIVE (EUROFUNG)-RELATED-RELATED"/>
    <property type="match status" value="1"/>
</dbReference>
<reference evidence="13" key="1">
    <citation type="submission" date="2022-01" db="EMBL/GenBank/DDBJ databases">
        <title>Comparative genomics reveals a dynamic genome evolution in the ectomycorrhizal milk-cap (Lactarius) mushrooms.</title>
        <authorList>
            <consortium name="DOE Joint Genome Institute"/>
            <person name="Lebreton A."/>
            <person name="Tang N."/>
            <person name="Kuo A."/>
            <person name="LaButti K."/>
            <person name="Drula E."/>
            <person name="Barry K."/>
            <person name="Clum A."/>
            <person name="Lipzen A."/>
            <person name="Mousain D."/>
            <person name="Ng V."/>
            <person name="Wang R."/>
            <person name="Wang X."/>
            <person name="Dai Y."/>
            <person name="Henrissat B."/>
            <person name="Grigoriev I.V."/>
            <person name="Guerin-Laguette A."/>
            <person name="Yu F."/>
            <person name="Martin F.M."/>
        </authorList>
    </citation>
    <scope>NUCLEOTIDE SEQUENCE</scope>
    <source>
        <strain evidence="13">QP</strain>
    </source>
</reference>
<comment type="pathway">
    <text evidence="3">Secondary metabolite biosynthesis.</text>
</comment>
<keyword evidence="7" id="KW-0479">Metal-binding</keyword>
<evidence type="ECO:0000256" key="6">
    <source>
        <dbReference type="ARBA" id="ARBA00022692"/>
    </source>
</evidence>
<evidence type="ECO:0000256" key="10">
    <source>
        <dbReference type="ARBA" id="ARBA00023004"/>
    </source>
</evidence>
<evidence type="ECO:0000256" key="8">
    <source>
        <dbReference type="ARBA" id="ARBA00022989"/>
    </source>
</evidence>
<keyword evidence="6" id="KW-0812">Transmembrane</keyword>
<dbReference type="GO" id="GO:0005506">
    <property type="term" value="F:iron ion binding"/>
    <property type="evidence" value="ECO:0007669"/>
    <property type="project" value="InterPro"/>
</dbReference>
<keyword evidence="8" id="KW-1133">Transmembrane helix</keyword>
<comment type="caution">
    <text evidence="13">The sequence shown here is derived from an EMBL/GenBank/DDBJ whole genome shotgun (WGS) entry which is preliminary data.</text>
</comment>
<accession>A0AAD4LCK9</accession>
<dbReference type="InterPro" id="IPR036396">
    <property type="entry name" value="Cyt_P450_sf"/>
</dbReference>
<comment type="subcellular location">
    <subcellularLocation>
        <location evidence="2">Membrane</location>
    </subcellularLocation>
</comment>
<dbReference type="Pfam" id="PF00067">
    <property type="entry name" value="p450"/>
    <property type="match status" value="1"/>
</dbReference>
<dbReference type="SUPFAM" id="SSF48264">
    <property type="entry name" value="Cytochrome P450"/>
    <property type="match status" value="1"/>
</dbReference>
<protein>
    <submittedName>
        <fullName evidence="13">Cytochrome P450</fullName>
    </submittedName>
</protein>
<dbReference type="PANTHER" id="PTHR46300:SF2">
    <property type="entry name" value="CYTOCHROME P450 MONOOXYGENASE ALNH-RELATED"/>
    <property type="match status" value="1"/>
</dbReference>
<dbReference type="GO" id="GO:0004497">
    <property type="term" value="F:monooxygenase activity"/>
    <property type="evidence" value="ECO:0007669"/>
    <property type="project" value="UniProtKB-KW"/>
</dbReference>
<dbReference type="EMBL" id="JAKELL010000076">
    <property type="protein sequence ID" value="KAH8984447.1"/>
    <property type="molecule type" value="Genomic_DNA"/>
</dbReference>
<keyword evidence="14" id="KW-1185">Reference proteome</keyword>
<evidence type="ECO:0000256" key="9">
    <source>
        <dbReference type="ARBA" id="ARBA00023002"/>
    </source>
</evidence>
<evidence type="ECO:0000256" key="3">
    <source>
        <dbReference type="ARBA" id="ARBA00005179"/>
    </source>
</evidence>
<dbReference type="InterPro" id="IPR050364">
    <property type="entry name" value="Cytochrome_P450_fung"/>
</dbReference>
<evidence type="ECO:0000256" key="7">
    <source>
        <dbReference type="ARBA" id="ARBA00022723"/>
    </source>
</evidence>
<keyword evidence="12" id="KW-0472">Membrane</keyword>
<evidence type="ECO:0000256" key="4">
    <source>
        <dbReference type="ARBA" id="ARBA00010617"/>
    </source>
</evidence>
<comment type="cofactor">
    <cofactor evidence="1">
        <name>heme</name>
        <dbReference type="ChEBI" id="CHEBI:30413"/>
    </cofactor>
</comment>
<dbReference type="Proteomes" id="UP001201163">
    <property type="component" value="Unassembled WGS sequence"/>
</dbReference>